<dbReference type="Gene3D" id="2.40.50.100">
    <property type="match status" value="1"/>
</dbReference>
<dbReference type="Gene3D" id="1.10.287.470">
    <property type="entry name" value="Helix hairpin bin"/>
    <property type="match status" value="1"/>
</dbReference>
<dbReference type="GO" id="GO:0015562">
    <property type="term" value="F:efflux transmembrane transporter activity"/>
    <property type="evidence" value="ECO:0007669"/>
    <property type="project" value="TreeGrafter"/>
</dbReference>
<comment type="similarity">
    <text evidence="1">Belongs to the membrane fusion protein (MFP) (TC 8.A.1) family.</text>
</comment>
<feature type="domain" description="CusB-like beta-barrel" evidence="3">
    <location>
        <begin position="226"/>
        <end position="297"/>
    </location>
</feature>
<keyword evidence="6" id="KW-1185">Reference proteome</keyword>
<gene>
    <name evidence="5" type="ORF">IQ35_03286</name>
</gene>
<keyword evidence="2" id="KW-0812">Transmembrane</keyword>
<dbReference type="Pfam" id="PF25954">
    <property type="entry name" value="Beta-barrel_RND_2"/>
    <property type="match status" value="1"/>
</dbReference>
<evidence type="ECO:0000259" key="4">
    <source>
        <dbReference type="Pfam" id="PF25973"/>
    </source>
</evidence>
<name>A0A562K7E0_SPHWJ</name>
<dbReference type="Proteomes" id="UP000316624">
    <property type="component" value="Unassembled WGS sequence"/>
</dbReference>
<dbReference type="InterPro" id="IPR058647">
    <property type="entry name" value="BSH_CzcB-like"/>
</dbReference>
<reference evidence="5 6" key="1">
    <citation type="journal article" date="2015" name="Stand. Genomic Sci.">
        <title>Genomic Encyclopedia of Bacterial and Archaeal Type Strains, Phase III: the genomes of soil and plant-associated and newly described type strains.</title>
        <authorList>
            <person name="Whitman W.B."/>
            <person name="Woyke T."/>
            <person name="Klenk H.P."/>
            <person name="Zhou Y."/>
            <person name="Lilburn T.G."/>
            <person name="Beck B.J."/>
            <person name="De Vos P."/>
            <person name="Vandamme P."/>
            <person name="Eisen J.A."/>
            <person name="Garrity G."/>
            <person name="Hugenholtz P."/>
            <person name="Kyrpides N.C."/>
        </authorList>
    </citation>
    <scope>NUCLEOTIDE SEQUENCE [LARGE SCALE GENOMIC DNA]</scope>
    <source>
        <strain evidence="5 6">CGMCC 1.7748</strain>
    </source>
</reference>
<feature type="domain" description="CzcB-like barrel-sandwich hybrid" evidence="4">
    <location>
        <begin position="76"/>
        <end position="220"/>
    </location>
</feature>
<evidence type="ECO:0000256" key="1">
    <source>
        <dbReference type="ARBA" id="ARBA00009477"/>
    </source>
</evidence>
<evidence type="ECO:0000256" key="2">
    <source>
        <dbReference type="SAM" id="Phobius"/>
    </source>
</evidence>
<evidence type="ECO:0000313" key="5">
    <source>
        <dbReference type="EMBL" id="TWH91359.1"/>
    </source>
</evidence>
<evidence type="ECO:0000313" key="6">
    <source>
        <dbReference type="Proteomes" id="UP000316624"/>
    </source>
</evidence>
<dbReference type="Gene3D" id="2.40.30.170">
    <property type="match status" value="1"/>
</dbReference>
<evidence type="ECO:0000259" key="3">
    <source>
        <dbReference type="Pfam" id="PF25954"/>
    </source>
</evidence>
<dbReference type="EMBL" id="VLKK01000017">
    <property type="protein sequence ID" value="TWH91359.1"/>
    <property type="molecule type" value="Genomic_DNA"/>
</dbReference>
<keyword evidence="2" id="KW-0472">Membrane</keyword>
<proteinExistence type="inferred from homology"/>
<protein>
    <submittedName>
        <fullName evidence="5">RND family efflux transporter MFP subunit</fullName>
    </submittedName>
</protein>
<dbReference type="InterPro" id="IPR006143">
    <property type="entry name" value="RND_pump_MFP"/>
</dbReference>
<dbReference type="InterPro" id="IPR058792">
    <property type="entry name" value="Beta-barrel_RND_2"/>
</dbReference>
<organism evidence="5 6">
    <name type="scientific">Sphingobium wenxiniae (strain DSM 21828 / CGMCC 1.7748 / JZ-1)</name>
    <dbReference type="NCBI Taxonomy" id="595605"/>
    <lineage>
        <taxon>Bacteria</taxon>
        <taxon>Pseudomonadati</taxon>
        <taxon>Pseudomonadota</taxon>
        <taxon>Alphaproteobacteria</taxon>
        <taxon>Sphingomonadales</taxon>
        <taxon>Sphingomonadaceae</taxon>
        <taxon>Sphingobium</taxon>
    </lineage>
</organism>
<feature type="transmembrane region" description="Helical" evidence="2">
    <location>
        <begin position="12"/>
        <end position="31"/>
    </location>
</feature>
<keyword evidence="2" id="KW-1133">Transmembrane helix</keyword>
<dbReference type="Pfam" id="PF25973">
    <property type="entry name" value="BSH_CzcB"/>
    <property type="match status" value="1"/>
</dbReference>
<dbReference type="AlphaFoldDB" id="A0A562K7E0"/>
<sequence length="387" mass="41296">MSDQPSGKRLWRYGGGGAFLVLALVGGGLMARGAAEREQATIAAENALINVNVVRPQPAQGGKIVLPGTLEAWNRAEISARVSGYVRAWRADIGDTVRAGQTLALLDAPELDQQLAQARADYQTASADRELARISAERWESLLAKDAVSRQERDEKHGQFVSIDARARAAEANVGRLRAMQGFTQLSAPFDGVVTSRSAQLGALVSAGSAGGEPLFTIADVSRLRLHVRVPQTAAHGLAEGIRAQFSLPQQPGEHFEAVLVRTAEAVERRSGTMLVEFLMENRDRRLRPGAYVDVRIPIAGAAGAYQLPASTLILGSKGTRVAVVDGNGRVSLRPVKVGRDQGATIEILAGVTARDRIVLTPPDSLVQGEQVRVVRSNMPKADNAKS</sequence>
<dbReference type="PANTHER" id="PTHR30469:SF37">
    <property type="entry name" value="RAGD PROTEIN"/>
    <property type="match status" value="1"/>
</dbReference>
<dbReference type="NCBIfam" id="TIGR01730">
    <property type="entry name" value="RND_mfp"/>
    <property type="match status" value="1"/>
</dbReference>
<comment type="caution">
    <text evidence="5">The sequence shown here is derived from an EMBL/GenBank/DDBJ whole genome shotgun (WGS) entry which is preliminary data.</text>
</comment>
<dbReference type="Gene3D" id="2.40.420.20">
    <property type="match status" value="1"/>
</dbReference>
<accession>A0A562K7E0</accession>
<dbReference type="SUPFAM" id="SSF111369">
    <property type="entry name" value="HlyD-like secretion proteins"/>
    <property type="match status" value="1"/>
</dbReference>
<dbReference type="PANTHER" id="PTHR30469">
    <property type="entry name" value="MULTIDRUG RESISTANCE PROTEIN MDTA"/>
    <property type="match status" value="1"/>
</dbReference>
<dbReference type="GO" id="GO:1990281">
    <property type="term" value="C:efflux pump complex"/>
    <property type="evidence" value="ECO:0007669"/>
    <property type="project" value="TreeGrafter"/>
</dbReference>